<keyword evidence="4" id="KW-1185">Reference proteome</keyword>
<evidence type="ECO:0000259" key="2">
    <source>
        <dbReference type="Pfam" id="PF10908"/>
    </source>
</evidence>
<evidence type="ECO:0000313" key="4">
    <source>
        <dbReference type="Proteomes" id="UP000606044"/>
    </source>
</evidence>
<feature type="domain" description="Tlde1" evidence="2">
    <location>
        <begin position="243"/>
        <end position="345"/>
    </location>
</feature>
<gene>
    <name evidence="3" type="ORF">GCM10007301_04490</name>
</gene>
<dbReference type="AlphaFoldDB" id="A0A917F5D4"/>
<dbReference type="EMBL" id="BMCT01000001">
    <property type="protein sequence ID" value="GGF48313.1"/>
    <property type="molecule type" value="Genomic_DNA"/>
</dbReference>
<keyword evidence="1" id="KW-0812">Transmembrane</keyword>
<organism evidence="3 4">
    <name type="scientific">Azorhizobium oxalatiphilum</name>
    <dbReference type="NCBI Taxonomy" id="980631"/>
    <lineage>
        <taxon>Bacteria</taxon>
        <taxon>Pseudomonadati</taxon>
        <taxon>Pseudomonadota</taxon>
        <taxon>Alphaproteobacteria</taxon>
        <taxon>Hyphomicrobiales</taxon>
        <taxon>Xanthobacteraceae</taxon>
        <taxon>Azorhizobium</taxon>
    </lineage>
</organism>
<reference evidence="3" key="1">
    <citation type="journal article" date="2014" name="Int. J. Syst. Evol. Microbiol.">
        <title>Complete genome sequence of Corynebacterium casei LMG S-19264T (=DSM 44701T), isolated from a smear-ripened cheese.</title>
        <authorList>
            <consortium name="US DOE Joint Genome Institute (JGI-PGF)"/>
            <person name="Walter F."/>
            <person name="Albersmeier A."/>
            <person name="Kalinowski J."/>
            <person name="Ruckert C."/>
        </authorList>
    </citation>
    <scope>NUCLEOTIDE SEQUENCE</scope>
    <source>
        <strain evidence="3">CCM 7897</strain>
    </source>
</reference>
<evidence type="ECO:0000256" key="1">
    <source>
        <dbReference type="SAM" id="Phobius"/>
    </source>
</evidence>
<name>A0A917F5D4_9HYPH</name>
<feature type="transmembrane region" description="Helical" evidence="1">
    <location>
        <begin position="29"/>
        <end position="49"/>
    </location>
</feature>
<comment type="caution">
    <text evidence="3">The sequence shown here is derived from an EMBL/GenBank/DDBJ whole genome shotgun (WGS) entry which is preliminary data.</text>
</comment>
<dbReference type="RefSeq" id="WP_244644104.1">
    <property type="nucleotide sequence ID" value="NZ_BMCT01000001.1"/>
</dbReference>
<evidence type="ECO:0000313" key="3">
    <source>
        <dbReference type="EMBL" id="GGF48313.1"/>
    </source>
</evidence>
<dbReference type="InterPro" id="IPR021225">
    <property type="entry name" value="Tlde1_dom"/>
</dbReference>
<protein>
    <recommendedName>
        <fullName evidence="2">Tlde1 domain-containing protein</fullName>
    </recommendedName>
</protein>
<dbReference type="Proteomes" id="UP000606044">
    <property type="component" value="Unassembled WGS sequence"/>
</dbReference>
<proteinExistence type="predicted"/>
<accession>A0A917F5D4</accession>
<reference evidence="3" key="2">
    <citation type="submission" date="2020-09" db="EMBL/GenBank/DDBJ databases">
        <authorList>
            <person name="Sun Q."/>
            <person name="Sedlacek I."/>
        </authorList>
    </citation>
    <scope>NUCLEOTIDE SEQUENCE</scope>
    <source>
        <strain evidence="3">CCM 7897</strain>
    </source>
</reference>
<keyword evidence="1" id="KW-0472">Membrane</keyword>
<dbReference type="Pfam" id="PF10908">
    <property type="entry name" value="Tlde1_dom"/>
    <property type="match status" value="1"/>
</dbReference>
<sequence length="367" mass="39057">MTYTAWIDDDDAYEAPVASKSKVRPVVRGGIYVGFGIAAAAILMVAIGGGHSTASVPSIAEQQLAEAPAPALVQPPEPILASRTHARAVGDVFSIPSSGSVAPEGRDLMYGPAVMGEQTALIRSESTMVAALEEPRDPEAVIESSVRVVPLPSANPLFASRSPAELKDLDHQLVAPPMPTRNPLVASNQRLAAIEPAERTAPERPSIVAPIPPGAESMLPGPTDKFALYDITGKVVYMPNGDKLEAHSGYGEYFDDPKYVHKKMVGPTPPNVYNLRMREALFHGVEAIRMLPVGDGPMYGRDGILTHTYLLGARGDSNGCISFKDYPKFLAAFKRGEVTRVVVVASLPKGPEPNNPLLAWLSKAAGH</sequence>
<keyword evidence="1" id="KW-1133">Transmembrane helix</keyword>